<sequence>MRFPQQIDAEPKRTDGNVIISLNKRLAVQYAALCRLPHPAVSAVSAVSACFEKLYSADRIQTA</sequence>
<gene>
    <name evidence="1" type="ORF">NCTC12742_01921</name>
</gene>
<dbReference type="Proteomes" id="UP000272771">
    <property type="component" value="Chromosome"/>
</dbReference>
<name>A0A3S4YT11_9NEIS</name>
<evidence type="ECO:0000313" key="2">
    <source>
        <dbReference type="Proteomes" id="UP000272771"/>
    </source>
</evidence>
<keyword evidence="2" id="KW-1185">Reference proteome</keyword>
<dbReference type="KEGG" id="nwe:SAMEA3174300_0476"/>
<dbReference type="RefSeq" id="WP_004284858.1">
    <property type="nucleotide sequence ID" value="NZ_CAUJRG010000018.1"/>
</dbReference>
<accession>A0A3S4YT11</accession>
<organism evidence="1 2">
    <name type="scientific">Neisseria weaveri</name>
    <dbReference type="NCBI Taxonomy" id="28091"/>
    <lineage>
        <taxon>Bacteria</taxon>
        <taxon>Pseudomonadati</taxon>
        <taxon>Pseudomonadota</taxon>
        <taxon>Betaproteobacteria</taxon>
        <taxon>Neisseriales</taxon>
        <taxon>Neisseriaceae</taxon>
        <taxon>Neisseria</taxon>
    </lineage>
</organism>
<dbReference type="STRING" id="28091.SAMEA3174300_00476"/>
<protein>
    <submittedName>
        <fullName evidence="1">Uncharacterized protein</fullName>
    </submittedName>
</protein>
<dbReference type="EMBL" id="LR134533">
    <property type="protein sequence ID" value="VEJ52008.1"/>
    <property type="molecule type" value="Genomic_DNA"/>
</dbReference>
<evidence type="ECO:0000313" key="1">
    <source>
        <dbReference type="EMBL" id="VEJ52008.1"/>
    </source>
</evidence>
<proteinExistence type="predicted"/>
<reference evidence="1 2" key="1">
    <citation type="submission" date="2018-12" db="EMBL/GenBank/DDBJ databases">
        <authorList>
            <consortium name="Pathogen Informatics"/>
        </authorList>
    </citation>
    <scope>NUCLEOTIDE SEQUENCE [LARGE SCALE GENOMIC DNA]</scope>
    <source>
        <strain evidence="1 2">NCTC12742</strain>
    </source>
</reference>
<dbReference type="AlphaFoldDB" id="A0A3S4YT11"/>